<keyword evidence="1" id="KW-0812">Transmembrane</keyword>
<feature type="transmembrane region" description="Helical" evidence="1">
    <location>
        <begin position="15"/>
        <end position="35"/>
    </location>
</feature>
<dbReference type="EMBL" id="WTYV01000003">
    <property type="protein sequence ID" value="MXO71879.1"/>
    <property type="molecule type" value="Genomic_DNA"/>
</dbReference>
<sequence>MTPLSRLAARLLPPALRIPVLGLIYAAMLGAVFLASRAEYGQIIYVDVRAR</sequence>
<organism evidence="2 3">
    <name type="scientific">Alteraurantiacibacter buctensis</name>
    <dbReference type="NCBI Taxonomy" id="1503981"/>
    <lineage>
        <taxon>Bacteria</taxon>
        <taxon>Pseudomonadati</taxon>
        <taxon>Pseudomonadota</taxon>
        <taxon>Alphaproteobacteria</taxon>
        <taxon>Sphingomonadales</taxon>
        <taxon>Erythrobacteraceae</taxon>
        <taxon>Alteraurantiacibacter</taxon>
    </lineage>
</organism>
<evidence type="ECO:0000313" key="3">
    <source>
        <dbReference type="Proteomes" id="UP000466966"/>
    </source>
</evidence>
<dbReference type="Proteomes" id="UP000466966">
    <property type="component" value="Unassembled WGS sequence"/>
</dbReference>
<keyword evidence="3" id="KW-1185">Reference proteome</keyword>
<evidence type="ECO:0000313" key="2">
    <source>
        <dbReference type="EMBL" id="MXO71879.1"/>
    </source>
</evidence>
<keyword evidence="1" id="KW-0472">Membrane</keyword>
<keyword evidence="1" id="KW-1133">Transmembrane helix</keyword>
<evidence type="ECO:0000256" key="1">
    <source>
        <dbReference type="SAM" id="Phobius"/>
    </source>
</evidence>
<protein>
    <submittedName>
        <fullName evidence="2">Uncharacterized protein</fullName>
    </submittedName>
</protein>
<dbReference type="AlphaFoldDB" id="A0A844YWE2"/>
<gene>
    <name evidence="2" type="ORF">GRI99_09555</name>
</gene>
<accession>A0A844YWE2</accession>
<reference evidence="2 3" key="1">
    <citation type="submission" date="2019-12" db="EMBL/GenBank/DDBJ databases">
        <title>Genomic-based taxomic classification of the family Erythrobacteraceae.</title>
        <authorList>
            <person name="Xu L."/>
        </authorList>
    </citation>
    <scope>NUCLEOTIDE SEQUENCE [LARGE SCALE GENOMIC DNA]</scope>
    <source>
        <strain evidence="2 3">M0322</strain>
    </source>
</reference>
<comment type="caution">
    <text evidence="2">The sequence shown here is derived from an EMBL/GenBank/DDBJ whole genome shotgun (WGS) entry which is preliminary data.</text>
</comment>
<name>A0A844YWE2_9SPHN</name>
<proteinExistence type="predicted"/>
<dbReference type="RefSeq" id="WP_160771815.1">
    <property type="nucleotide sequence ID" value="NZ_WTYV01000003.1"/>
</dbReference>